<comment type="caution">
    <text evidence="2">The sequence shown here is derived from an EMBL/GenBank/DDBJ whole genome shotgun (WGS) entry which is preliminary data.</text>
</comment>
<dbReference type="RefSeq" id="WP_310268880.1">
    <property type="nucleotide sequence ID" value="NZ_JAVDXU010000003.1"/>
</dbReference>
<name>A0ABU1YRP4_ROSSA</name>
<feature type="region of interest" description="Disordered" evidence="1">
    <location>
        <begin position="90"/>
        <end position="115"/>
    </location>
</feature>
<sequence>MTAELHRSPLLWLIAAAGRQLARRPYLSLSVALHAALLALLYGFGSYQLALSQGASDAVEVASSLRATHEAGTAKRLQDLQTIKELLEKSAGRDESPPGPGPAAEPPPQTPEEALARARELARKIETLDKEIQAEELAKLTGPPKALPADEAASSVPRQPTEPEAGGNAASRPGEVAEVQKRPAPPGAEASGASAPVTAETAAGEVAELEAKARATLAKRLKRLEAKQNGVQVEAGKKGSGEDGTGNGPAATPAGSRKSETARAEIAEFVGRTVEQTTKSRRYTGSDFFDHGNAQIPALDASSLVRGHGRMFGAGGEYANRVYLNSWYLIGPFAGRHEAGLFDNPAYPPEKAVLLDAVYYGKDQRVLRWRYVTAQSYPLVPPDSVPDSVYYGYTEVSVDQDCDLTAWIGADDDVQVYLNDRLVWKGGNVNKQSYFDAIFNRDQGYLRDYNRTEGRRVLHFNKGRNKLFFKLSNGPNGAFLSMVLTR</sequence>
<gene>
    <name evidence="2" type="ORF">J2X20_004185</name>
</gene>
<accession>A0ABU1YRP4</accession>
<evidence type="ECO:0000313" key="3">
    <source>
        <dbReference type="Proteomes" id="UP001180453"/>
    </source>
</evidence>
<feature type="compositionally biased region" description="Pro residues" evidence="1">
    <location>
        <begin position="97"/>
        <end position="110"/>
    </location>
</feature>
<dbReference type="EMBL" id="JAVDXU010000003">
    <property type="protein sequence ID" value="MDR7271517.1"/>
    <property type="molecule type" value="Genomic_DNA"/>
</dbReference>
<keyword evidence="3" id="KW-1185">Reference proteome</keyword>
<dbReference type="Proteomes" id="UP001180453">
    <property type="component" value="Unassembled WGS sequence"/>
</dbReference>
<feature type="compositionally biased region" description="Low complexity" evidence="1">
    <location>
        <begin position="187"/>
        <end position="199"/>
    </location>
</feature>
<evidence type="ECO:0000256" key="1">
    <source>
        <dbReference type="SAM" id="MobiDB-lite"/>
    </source>
</evidence>
<reference evidence="2 3" key="1">
    <citation type="submission" date="2023-07" db="EMBL/GenBank/DDBJ databases">
        <title>Sorghum-associated microbial communities from plants grown in Nebraska, USA.</title>
        <authorList>
            <person name="Schachtman D."/>
        </authorList>
    </citation>
    <scope>NUCLEOTIDE SEQUENCE [LARGE SCALE GENOMIC DNA]</scope>
    <source>
        <strain evidence="2 3">BE314</strain>
    </source>
</reference>
<proteinExistence type="predicted"/>
<feature type="region of interest" description="Disordered" evidence="1">
    <location>
        <begin position="230"/>
        <end position="262"/>
    </location>
</feature>
<evidence type="ECO:0008006" key="4">
    <source>
        <dbReference type="Google" id="ProtNLM"/>
    </source>
</evidence>
<protein>
    <recommendedName>
        <fullName evidence="4">PA14 domain-containing protein</fullName>
    </recommendedName>
</protein>
<organism evidence="2 3">
    <name type="scientific">Roseateles saccharophilus</name>
    <name type="common">Pseudomonas saccharophila</name>
    <dbReference type="NCBI Taxonomy" id="304"/>
    <lineage>
        <taxon>Bacteria</taxon>
        <taxon>Pseudomonadati</taxon>
        <taxon>Pseudomonadota</taxon>
        <taxon>Betaproteobacteria</taxon>
        <taxon>Burkholderiales</taxon>
        <taxon>Sphaerotilaceae</taxon>
        <taxon>Roseateles</taxon>
    </lineage>
</organism>
<evidence type="ECO:0000313" key="2">
    <source>
        <dbReference type="EMBL" id="MDR7271517.1"/>
    </source>
</evidence>
<feature type="region of interest" description="Disordered" evidence="1">
    <location>
        <begin position="136"/>
        <end position="199"/>
    </location>
</feature>